<name>A0A1Y2KVU6_9PROT</name>
<feature type="domain" description="Thioredoxin" evidence="6">
    <location>
        <begin position="16"/>
        <end position="179"/>
    </location>
</feature>
<dbReference type="InterPro" id="IPR013766">
    <property type="entry name" value="Thioredoxin_domain"/>
</dbReference>
<dbReference type="InterPro" id="IPR050924">
    <property type="entry name" value="Peroxiredoxin_BCP/PrxQ"/>
</dbReference>
<dbReference type="PANTHER" id="PTHR42801">
    <property type="entry name" value="THIOREDOXIN-DEPENDENT PEROXIDE REDUCTASE"/>
    <property type="match status" value="1"/>
</dbReference>
<evidence type="ECO:0000313" key="8">
    <source>
        <dbReference type="Proteomes" id="UP000193391"/>
    </source>
</evidence>
<keyword evidence="8" id="KW-1185">Reference proteome</keyword>
<dbReference type="GO" id="GO:0008379">
    <property type="term" value="F:thioredoxin peroxidase activity"/>
    <property type="evidence" value="ECO:0007669"/>
    <property type="project" value="TreeGrafter"/>
</dbReference>
<evidence type="ECO:0000256" key="2">
    <source>
        <dbReference type="ARBA" id="ARBA00022862"/>
    </source>
</evidence>
<evidence type="ECO:0000259" key="6">
    <source>
        <dbReference type="PROSITE" id="PS51352"/>
    </source>
</evidence>
<dbReference type="AlphaFoldDB" id="A0A1Y2KVU6"/>
<comment type="caution">
    <text evidence="7">The sequence shown here is derived from an EMBL/GenBank/DDBJ whole genome shotgun (WGS) entry which is preliminary data.</text>
</comment>
<dbReference type="Pfam" id="PF08534">
    <property type="entry name" value="Redoxin"/>
    <property type="match status" value="1"/>
</dbReference>
<dbReference type="InterPro" id="IPR036249">
    <property type="entry name" value="Thioredoxin-like_sf"/>
</dbReference>
<reference evidence="7 8" key="1">
    <citation type="submission" date="2014-03" db="EMBL/GenBank/DDBJ databases">
        <title>The draft genome sequence of Thalassospira mesophila JCM 18969.</title>
        <authorList>
            <person name="Lai Q."/>
            <person name="Shao Z."/>
        </authorList>
    </citation>
    <scope>NUCLEOTIDE SEQUENCE [LARGE SCALE GENOMIC DNA]</scope>
    <source>
        <strain evidence="7 8">JCM 18969</strain>
    </source>
</reference>
<dbReference type="STRING" id="1293891.TMES_19250"/>
<dbReference type="CDD" id="cd03017">
    <property type="entry name" value="PRX_BCP"/>
    <property type="match status" value="1"/>
</dbReference>
<dbReference type="PANTHER" id="PTHR42801:SF21">
    <property type="entry name" value="BCPB PROTEIN"/>
    <property type="match status" value="1"/>
</dbReference>
<proteinExistence type="predicted"/>
<dbReference type="Proteomes" id="UP000193391">
    <property type="component" value="Unassembled WGS sequence"/>
</dbReference>
<dbReference type="GO" id="GO:0045454">
    <property type="term" value="P:cell redox homeostasis"/>
    <property type="evidence" value="ECO:0007669"/>
    <property type="project" value="TreeGrafter"/>
</dbReference>
<dbReference type="SUPFAM" id="SSF52833">
    <property type="entry name" value="Thioredoxin-like"/>
    <property type="match status" value="1"/>
</dbReference>
<keyword evidence="3" id="KW-0560">Oxidoreductase</keyword>
<evidence type="ECO:0000313" key="7">
    <source>
        <dbReference type="EMBL" id="OSQ36022.1"/>
    </source>
</evidence>
<keyword evidence="2" id="KW-0049">Antioxidant</keyword>
<keyword evidence="5" id="KW-0676">Redox-active center</keyword>
<dbReference type="InterPro" id="IPR013740">
    <property type="entry name" value="Redoxin"/>
</dbReference>
<evidence type="ECO:0000256" key="5">
    <source>
        <dbReference type="ARBA" id="ARBA00023284"/>
    </source>
</evidence>
<evidence type="ECO:0000256" key="1">
    <source>
        <dbReference type="ARBA" id="ARBA00022559"/>
    </source>
</evidence>
<dbReference type="GO" id="GO:0005737">
    <property type="term" value="C:cytoplasm"/>
    <property type="evidence" value="ECO:0007669"/>
    <property type="project" value="TreeGrafter"/>
</dbReference>
<dbReference type="Gene3D" id="3.40.30.10">
    <property type="entry name" value="Glutaredoxin"/>
    <property type="match status" value="1"/>
</dbReference>
<keyword evidence="1" id="KW-0575">Peroxidase</keyword>
<sequence length="179" mass="19837">MKSDHADTPGDDECRHLVGMAMPGVSLPSTDGTGFDFAVTRPGWLIVYCYPRTSSPDTPAPTDWDVIPGARGCTPQSCAFRDHYRELQQKGADVVGLSTQSTGYQAEMVNRLHLPFAVLSDENLELATALRLPVFQVDGMTLLRRLTLAIRDGIIRHVFYPVTVPENHADEILLWLDQN</sequence>
<dbReference type="GO" id="GO:0034599">
    <property type="term" value="P:cellular response to oxidative stress"/>
    <property type="evidence" value="ECO:0007669"/>
    <property type="project" value="TreeGrafter"/>
</dbReference>
<evidence type="ECO:0000256" key="3">
    <source>
        <dbReference type="ARBA" id="ARBA00023002"/>
    </source>
</evidence>
<dbReference type="EMBL" id="JFKA01000013">
    <property type="protein sequence ID" value="OSQ36022.1"/>
    <property type="molecule type" value="Genomic_DNA"/>
</dbReference>
<protein>
    <recommendedName>
        <fullName evidence="6">Thioredoxin domain-containing protein</fullName>
    </recommendedName>
</protein>
<dbReference type="PROSITE" id="PS51352">
    <property type="entry name" value="THIOREDOXIN_2"/>
    <property type="match status" value="1"/>
</dbReference>
<keyword evidence="4" id="KW-1015">Disulfide bond</keyword>
<accession>A0A1Y2KVU6</accession>
<organism evidence="7 8">
    <name type="scientific">Thalassospira mesophila</name>
    <dbReference type="NCBI Taxonomy" id="1293891"/>
    <lineage>
        <taxon>Bacteria</taxon>
        <taxon>Pseudomonadati</taxon>
        <taxon>Pseudomonadota</taxon>
        <taxon>Alphaproteobacteria</taxon>
        <taxon>Rhodospirillales</taxon>
        <taxon>Thalassospiraceae</taxon>
        <taxon>Thalassospira</taxon>
    </lineage>
</organism>
<evidence type="ECO:0000256" key="4">
    <source>
        <dbReference type="ARBA" id="ARBA00023157"/>
    </source>
</evidence>
<gene>
    <name evidence="7" type="ORF">TMES_19250</name>
</gene>